<keyword evidence="6" id="KW-1185">Reference proteome</keyword>
<dbReference type="InterPro" id="IPR050679">
    <property type="entry name" value="Bact_HTH_transcr_reg"/>
</dbReference>
<keyword evidence="1" id="KW-0805">Transcription regulation</keyword>
<dbReference type="Proteomes" id="UP000055060">
    <property type="component" value="Unassembled WGS sequence"/>
</dbReference>
<keyword evidence="3" id="KW-0804">Transcription</keyword>
<dbReference type="SUPFAM" id="SSF46785">
    <property type="entry name" value="Winged helix' DNA-binding domain"/>
    <property type="match status" value="1"/>
</dbReference>
<dbReference type="EMBL" id="DF967972">
    <property type="protein sequence ID" value="GAP14520.1"/>
    <property type="molecule type" value="Genomic_DNA"/>
</dbReference>
<gene>
    <name evidence="5" type="ORF">LARV_02291</name>
</gene>
<evidence type="ECO:0000256" key="2">
    <source>
        <dbReference type="ARBA" id="ARBA00023125"/>
    </source>
</evidence>
<dbReference type="GO" id="GO:0003700">
    <property type="term" value="F:DNA-binding transcription factor activity"/>
    <property type="evidence" value="ECO:0007669"/>
    <property type="project" value="InterPro"/>
</dbReference>
<dbReference type="PROSITE" id="PS50949">
    <property type="entry name" value="HTH_GNTR"/>
    <property type="match status" value="1"/>
</dbReference>
<sequence>MINLNRDTVVPLYHQLSEILKELIQSGQIPAGTKLPSERELMDRYHLSRNTVRQAIDLLVHDGFVYQDHGKGNYSIGPFLNIQYRIDTFVEHSEFLRRVGSTPTYKNFGTDEIVAPEEVRKALRLGENELVVCFTKLFFANNEPAILTLDYLPRKLLGDNYDRTGSGDAYIRLLEEINGRMVKFTLSDIVAMNATQEIAEYLNLTPGSSILLFQETFLDPSKNVPLGFASNYYHPNIHFRILRHRLNP</sequence>
<dbReference type="SMART" id="SM00866">
    <property type="entry name" value="UTRA"/>
    <property type="match status" value="1"/>
</dbReference>
<dbReference type="PRINTS" id="PR00035">
    <property type="entry name" value="HTHGNTR"/>
</dbReference>
<evidence type="ECO:0000313" key="5">
    <source>
        <dbReference type="EMBL" id="GAP14520.1"/>
    </source>
</evidence>
<evidence type="ECO:0000313" key="6">
    <source>
        <dbReference type="Proteomes" id="UP000055060"/>
    </source>
</evidence>
<dbReference type="SMART" id="SM00345">
    <property type="entry name" value="HTH_GNTR"/>
    <property type="match status" value="1"/>
</dbReference>
<evidence type="ECO:0000256" key="3">
    <source>
        <dbReference type="ARBA" id="ARBA00023163"/>
    </source>
</evidence>
<dbReference type="STRING" id="360412.LARV_02291"/>
<dbReference type="PANTHER" id="PTHR44846:SF1">
    <property type="entry name" value="MANNOSYL-D-GLYCERATE TRANSPORT_METABOLISM SYSTEM REPRESSOR MNGR-RELATED"/>
    <property type="match status" value="1"/>
</dbReference>
<name>A0A0S7BJM8_9CHLR</name>
<dbReference type="Pfam" id="PF00392">
    <property type="entry name" value="GntR"/>
    <property type="match status" value="1"/>
</dbReference>
<dbReference type="Pfam" id="PF07702">
    <property type="entry name" value="UTRA"/>
    <property type="match status" value="1"/>
</dbReference>
<evidence type="ECO:0000259" key="4">
    <source>
        <dbReference type="PROSITE" id="PS50949"/>
    </source>
</evidence>
<dbReference type="RefSeq" id="WP_075073768.1">
    <property type="nucleotide sequence ID" value="NZ_DF967972.1"/>
</dbReference>
<organism evidence="5">
    <name type="scientific">Longilinea arvoryzae</name>
    <dbReference type="NCBI Taxonomy" id="360412"/>
    <lineage>
        <taxon>Bacteria</taxon>
        <taxon>Bacillati</taxon>
        <taxon>Chloroflexota</taxon>
        <taxon>Anaerolineae</taxon>
        <taxon>Anaerolineales</taxon>
        <taxon>Anaerolineaceae</taxon>
        <taxon>Longilinea</taxon>
    </lineage>
</organism>
<dbReference type="CDD" id="cd07377">
    <property type="entry name" value="WHTH_GntR"/>
    <property type="match status" value="1"/>
</dbReference>
<dbReference type="Gene3D" id="3.40.1410.10">
    <property type="entry name" value="Chorismate lyase-like"/>
    <property type="match status" value="1"/>
</dbReference>
<dbReference type="SUPFAM" id="SSF64288">
    <property type="entry name" value="Chorismate lyase-like"/>
    <property type="match status" value="1"/>
</dbReference>
<dbReference type="InterPro" id="IPR011663">
    <property type="entry name" value="UTRA"/>
</dbReference>
<dbReference type="InterPro" id="IPR028978">
    <property type="entry name" value="Chorismate_lyase_/UTRA_dom_sf"/>
</dbReference>
<dbReference type="InterPro" id="IPR000524">
    <property type="entry name" value="Tscrpt_reg_HTH_GntR"/>
</dbReference>
<dbReference type="GO" id="GO:0045892">
    <property type="term" value="P:negative regulation of DNA-templated transcription"/>
    <property type="evidence" value="ECO:0007669"/>
    <property type="project" value="TreeGrafter"/>
</dbReference>
<protein>
    <submittedName>
        <fullName evidence="5">Transcriptional regulator</fullName>
    </submittedName>
</protein>
<dbReference type="OrthoDB" id="146373at2"/>
<dbReference type="GO" id="GO:0003677">
    <property type="term" value="F:DNA binding"/>
    <property type="evidence" value="ECO:0007669"/>
    <property type="project" value="UniProtKB-KW"/>
</dbReference>
<dbReference type="AlphaFoldDB" id="A0A0S7BJM8"/>
<accession>A0A0S7BJM8</accession>
<dbReference type="Gene3D" id="1.10.10.10">
    <property type="entry name" value="Winged helix-like DNA-binding domain superfamily/Winged helix DNA-binding domain"/>
    <property type="match status" value="1"/>
</dbReference>
<proteinExistence type="predicted"/>
<dbReference type="InterPro" id="IPR036390">
    <property type="entry name" value="WH_DNA-bd_sf"/>
</dbReference>
<dbReference type="InterPro" id="IPR036388">
    <property type="entry name" value="WH-like_DNA-bd_sf"/>
</dbReference>
<feature type="domain" description="HTH gntR-type" evidence="4">
    <location>
        <begin position="10"/>
        <end position="78"/>
    </location>
</feature>
<dbReference type="PANTHER" id="PTHR44846">
    <property type="entry name" value="MANNOSYL-D-GLYCERATE TRANSPORT/METABOLISM SYSTEM REPRESSOR MNGR-RELATED"/>
    <property type="match status" value="1"/>
</dbReference>
<keyword evidence="2" id="KW-0238">DNA-binding</keyword>
<reference evidence="5" key="1">
    <citation type="submission" date="2015-07" db="EMBL/GenBank/DDBJ databases">
        <title>Draft Genome Sequences of Anaerolinea thermolimosa IMO-1, Bellilinea caldifistulae GOMI-1, Leptolinea tardivitalis YMTK-2, Levilinea saccharolytica KIBI-1,Longilinea arvoryzae KOME-1, Previously Described as Members of the Anaerolineaceae (Chloroflexi).</title>
        <authorList>
            <person name="Sekiguchi Y."/>
            <person name="Ohashi A."/>
            <person name="Matsuura N."/>
            <person name="Tourlousse M.D."/>
        </authorList>
    </citation>
    <scope>NUCLEOTIDE SEQUENCE [LARGE SCALE GENOMIC DNA]</scope>
    <source>
        <strain evidence="5">KOME-1</strain>
    </source>
</reference>
<evidence type="ECO:0000256" key="1">
    <source>
        <dbReference type="ARBA" id="ARBA00023015"/>
    </source>
</evidence>